<feature type="transmembrane region" description="Helical" evidence="10">
    <location>
        <begin position="261"/>
        <end position="281"/>
    </location>
</feature>
<dbReference type="AlphaFoldDB" id="A0A9N9TQF9"/>
<dbReference type="GO" id="GO:0005886">
    <property type="term" value="C:plasma membrane"/>
    <property type="evidence" value="ECO:0007669"/>
    <property type="project" value="UniProtKB-SubCell"/>
</dbReference>
<evidence type="ECO:0000256" key="4">
    <source>
        <dbReference type="ARBA" id="ARBA00022692"/>
    </source>
</evidence>
<dbReference type="GO" id="GO:0005549">
    <property type="term" value="F:odorant binding"/>
    <property type="evidence" value="ECO:0007669"/>
    <property type="project" value="InterPro"/>
</dbReference>
<evidence type="ECO:0000256" key="5">
    <source>
        <dbReference type="ARBA" id="ARBA00022725"/>
    </source>
</evidence>
<keyword evidence="9 10" id="KW-0807">Transducer</keyword>
<proteinExistence type="inferred from homology"/>
<keyword evidence="7 10" id="KW-0472">Membrane</keyword>
<dbReference type="EMBL" id="OU900095">
    <property type="protein sequence ID" value="CAG9858376.1"/>
    <property type="molecule type" value="Genomic_DNA"/>
</dbReference>
<evidence type="ECO:0000256" key="3">
    <source>
        <dbReference type="ARBA" id="ARBA00022606"/>
    </source>
</evidence>
<dbReference type="PANTHER" id="PTHR21137">
    <property type="entry name" value="ODORANT RECEPTOR"/>
    <property type="match status" value="1"/>
</dbReference>
<dbReference type="InterPro" id="IPR004117">
    <property type="entry name" value="7tm6_olfct_rcpt"/>
</dbReference>
<evidence type="ECO:0000256" key="8">
    <source>
        <dbReference type="ARBA" id="ARBA00023170"/>
    </source>
</evidence>
<dbReference type="Pfam" id="PF02949">
    <property type="entry name" value="7tm_6"/>
    <property type="match status" value="1"/>
</dbReference>
<organism evidence="11 12">
    <name type="scientific">Phyllotreta striolata</name>
    <name type="common">Striped flea beetle</name>
    <name type="synonym">Crioceris striolata</name>
    <dbReference type="NCBI Taxonomy" id="444603"/>
    <lineage>
        <taxon>Eukaryota</taxon>
        <taxon>Metazoa</taxon>
        <taxon>Ecdysozoa</taxon>
        <taxon>Arthropoda</taxon>
        <taxon>Hexapoda</taxon>
        <taxon>Insecta</taxon>
        <taxon>Pterygota</taxon>
        <taxon>Neoptera</taxon>
        <taxon>Endopterygota</taxon>
        <taxon>Coleoptera</taxon>
        <taxon>Polyphaga</taxon>
        <taxon>Cucujiformia</taxon>
        <taxon>Chrysomeloidea</taxon>
        <taxon>Chrysomelidae</taxon>
        <taxon>Galerucinae</taxon>
        <taxon>Alticini</taxon>
        <taxon>Phyllotreta</taxon>
    </lineage>
</organism>
<keyword evidence="8 10" id="KW-0675">Receptor</keyword>
<feature type="transmembrane region" description="Helical" evidence="10">
    <location>
        <begin position="293"/>
        <end position="310"/>
    </location>
</feature>
<evidence type="ECO:0000256" key="9">
    <source>
        <dbReference type="ARBA" id="ARBA00023224"/>
    </source>
</evidence>
<evidence type="ECO:0000256" key="7">
    <source>
        <dbReference type="ARBA" id="ARBA00023136"/>
    </source>
</evidence>
<keyword evidence="4 10" id="KW-0812">Transmembrane</keyword>
<sequence>MQGNNFLKYPILMSKATGQWQFEHTSALVSIYNKFSDFLLIIFIFCTHYIVLALPFYYKCEKALIEIIFYYVHFIIAIVLTVLLKSKSIRSFLRWIIRYEKSTRFEHQQEIEIYQYYCKMNNNITVFFVIVINIVSWMWYALNKRVSPSEELGPHCPDIRGYVFKIWYPFEIEDFPWICATFDFVTVFCGMMLFCYYKIMPMSLIIFLMCQLNLLKFRIRSFDETKDRNGLARSERLAGIFRMHQLCIRLMNWIQYSLKEIILIQYCSYVLDTAAFMIQLLTEETMRGKMPCFAGFMMTVIQMYIFFWFANEIQEESKTLSDVIYNEINWIDACKSEKKMLMLMMMRSQQMLTLKVAAIGDLSLNSFTKIMRLCYSVVTFFTTVYDK</sequence>
<name>A0A9N9TQF9_PHYSR</name>
<feature type="transmembrane region" description="Helical" evidence="10">
    <location>
        <begin position="64"/>
        <end position="84"/>
    </location>
</feature>
<keyword evidence="5 10" id="KW-0552">Olfaction</keyword>
<dbReference type="OrthoDB" id="7677057at2759"/>
<gene>
    <name evidence="11" type="ORF">PHYEVI_LOCUS4765</name>
</gene>
<dbReference type="GO" id="GO:0004984">
    <property type="term" value="F:olfactory receptor activity"/>
    <property type="evidence" value="ECO:0007669"/>
    <property type="project" value="InterPro"/>
</dbReference>
<comment type="subcellular location">
    <subcellularLocation>
        <location evidence="1 10">Cell membrane</location>
        <topology evidence="1 10">Multi-pass membrane protein</topology>
    </subcellularLocation>
</comment>
<dbReference type="PANTHER" id="PTHR21137:SF35">
    <property type="entry name" value="ODORANT RECEPTOR 19A-RELATED"/>
    <property type="match status" value="1"/>
</dbReference>
<feature type="transmembrane region" description="Helical" evidence="10">
    <location>
        <begin position="38"/>
        <end position="58"/>
    </location>
</feature>
<feature type="transmembrane region" description="Helical" evidence="10">
    <location>
        <begin position="124"/>
        <end position="142"/>
    </location>
</feature>
<keyword evidence="12" id="KW-1185">Reference proteome</keyword>
<feature type="transmembrane region" description="Helical" evidence="10">
    <location>
        <begin position="175"/>
        <end position="197"/>
    </location>
</feature>
<evidence type="ECO:0000256" key="2">
    <source>
        <dbReference type="ARBA" id="ARBA00022475"/>
    </source>
</evidence>
<protein>
    <recommendedName>
        <fullName evidence="10">Odorant receptor</fullName>
    </recommendedName>
</protein>
<dbReference type="Proteomes" id="UP001153712">
    <property type="component" value="Chromosome 2"/>
</dbReference>
<evidence type="ECO:0000256" key="10">
    <source>
        <dbReference type="RuleBase" id="RU351113"/>
    </source>
</evidence>
<reference evidence="11" key="1">
    <citation type="submission" date="2022-01" db="EMBL/GenBank/DDBJ databases">
        <authorList>
            <person name="King R."/>
        </authorList>
    </citation>
    <scope>NUCLEOTIDE SEQUENCE</scope>
</reference>
<keyword evidence="3 10" id="KW-0716">Sensory transduction</keyword>
<evidence type="ECO:0000313" key="11">
    <source>
        <dbReference type="EMBL" id="CAG9858376.1"/>
    </source>
</evidence>
<evidence type="ECO:0000313" key="12">
    <source>
        <dbReference type="Proteomes" id="UP001153712"/>
    </source>
</evidence>
<keyword evidence="2" id="KW-1003">Cell membrane</keyword>
<comment type="similarity">
    <text evidence="10">Belongs to the insect chemoreceptor superfamily. Heteromeric odorant receptor channel (TC 1.A.69) family.</text>
</comment>
<evidence type="ECO:0000256" key="6">
    <source>
        <dbReference type="ARBA" id="ARBA00022989"/>
    </source>
</evidence>
<accession>A0A9N9TQF9</accession>
<evidence type="ECO:0000256" key="1">
    <source>
        <dbReference type="ARBA" id="ARBA00004651"/>
    </source>
</evidence>
<keyword evidence="6 10" id="KW-1133">Transmembrane helix</keyword>
<comment type="caution">
    <text evidence="10">Lacks conserved residue(s) required for the propagation of feature annotation.</text>
</comment>
<dbReference type="GO" id="GO:0007165">
    <property type="term" value="P:signal transduction"/>
    <property type="evidence" value="ECO:0007669"/>
    <property type="project" value="UniProtKB-KW"/>
</dbReference>